<dbReference type="Gene3D" id="2.40.420.20">
    <property type="match status" value="1"/>
</dbReference>
<protein>
    <submittedName>
        <fullName evidence="8">Probable Co/Zn/Cd efflux system membrane fusion protein</fullName>
    </submittedName>
</protein>
<dbReference type="InterPro" id="IPR006143">
    <property type="entry name" value="RND_pump_MFP"/>
</dbReference>
<dbReference type="Pfam" id="PF25917">
    <property type="entry name" value="BSH_RND"/>
    <property type="match status" value="1"/>
</dbReference>
<comment type="subcellular location">
    <subcellularLocation>
        <location evidence="1">Cell envelope</location>
    </subcellularLocation>
</comment>
<comment type="similarity">
    <text evidence="2">Belongs to the membrane fusion protein (MFP) (TC 8.A.1) family.</text>
</comment>
<dbReference type="PANTHER" id="PTHR30469">
    <property type="entry name" value="MULTIDRUG RESISTANCE PROTEIN MDTA"/>
    <property type="match status" value="1"/>
</dbReference>
<accession>A0A6J4PW08</accession>
<keyword evidence="4" id="KW-0175">Coiled coil</keyword>
<feature type="domain" description="CusB-like beta-barrel" evidence="6">
    <location>
        <begin position="291"/>
        <end position="365"/>
    </location>
</feature>
<keyword evidence="3" id="KW-0813">Transport</keyword>
<evidence type="ECO:0000256" key="4">
    <source>
        <dbReference type="SAM" id="Coils"/>
    </source>
</evidence>
<evidence type="ECO:0000259" key="7">
    <source>
        <dbReference type="Pfam" id="PF25967"/>
    </source>
</evidence>
<dbReference type="PANTHER" id="PTHR30469:SF15">
    <property type="entry name" value="HLYD FAMILY OF SECRETION PROTEINS"/>
    <property type="match status" value="1"/>
</dbReference>
<dbReference type="NCBIfam" id="TIGR01730">
    <property type="entry name" value="RND_mfp"/>
    <property type="match status" value="1"/>
</dbReference>
<dbReference type="GO" id="GO:0015562">
    <property type="term" value="F:efflux transmembrane transporter activity"/>
    <property type="evidence" value="ECO:0007669"/>
    <property type="project" value="TreeGrafter"/>
</dbReference>
<organism evidence="8">
    <name type="scientific">uncultured Pyrinomonadaceae bacterium</name>
    <dbReference type="NCBI Taxonomy" id="2283094"/>
    <lineage>
        <taxon>Bacteria</taxon>
        <taxon>Pseudomonadati</taxon>
        <taxon>Acidobacteriota</taxon>
        <taxon>Blastocatellia</taxon>
        <taxon>Blastocatellales</taxon>
        <taxon>Pyrinomonadaceae</taxon>
        <taxon>environmental samples</taxon>
    </lineage>
</organism>
<proteinExistence type="inferred from homology"/>
<dbReference type="EMBL" id="CADCUR010000292">
    <property type="protein sequence ID" value="CAA9427427.1"/>
    <property type="molecule type" value="Genomic_DNA"/>
</dbReference>
<evidence type="ECO:0000256" key="2">
    <source>
        <dbReference type="ARBA" id="ARBA00009477"/>
    </source>
</evidence>
<dbReference type="InterPro" id="IPR058627">
    <property type="entry name" value="MdtA-like_C"/>
</dbReference>
<dbReference type="Pfam" id="PF25954">
    <property type="entry name" value="Beta-barrel_RND_2"/>
    <property type="match status" value="1"/>
</dbReference>
<evidence type="ECO:0000256" key="1">
    <source>
        <dbReference type="ARBA" id="ARBA00004196"/>
    </source>
</evidence>
<dbReference type="PROSITE" id="PS51257">
    <property type="entry name" value="PROKAR_LIPOPROTEIN"/>
    <property type="match status" value="1"/>
</dbReference>
<dbReference type="Gene3D" id="2.40.30.170">
    <property type="match status" value="1"/>
</dbReference>
<dbReference type="FunFam" id="2.40.30.170:FF:000010">
    <property type="entry name" value="Efflux RND transporter periplasmic adaptor subunit"/>
    <property type="match status" value="1"/>
</dbReference>
<feature type="coiled-coil region" evidence="4">
    <location>
        <begin position="156"/>
        <end position="235"/>
    </location>
</feature>
<evidence type="ECO:0000259" key="6">
    <source>
        <dbReference type="Pfam" id="PF25954"/>
    </source>
</evidence>
<dbReference type="SUPFAM" id="SSF111369">
    <property type="entry name" value="HlyD-like secretion proteins"/>
    <property type="match status" value="2"/>
</dbReference>
<evidence type="ECO:0000259" key="5">
    <source>
        <dbReference type="Pfam" id="PF25917"/>
    </source>
</evidence>
<dbReference type="GO" id="GO:1990281">
    <property type="term" value="C:efflux pump complex"/>
    <property type="evidence" value="ECO:0007669"/>
    <property type="project" value="TreeGrafter"/>
</dbReference>
<dbReference type="InterPro" id="IPR058792">
    <property type="entry name" value="Beta-barrel_RND_2"/>
</dbReference>
<dbReference type="Gene3D" id="1.10.287.470">
    <property type="entry name" value="Helix hairpin bin"/>
    <property type="match status" value="3"/>
</dbReference>
<gene>
    <name evidence="8" type="ORF">AVDCRST_MAG74-3436</name>
</gene>
<reference evidence="8" key="1">
    <citation type="submission" date="2020-02" db="EMBL/GenBank/DDBJ databases">
        <authorList>
            <person name="Meier V. D."/>
        </authorList>
    </citation>
    <scope>NUCLEOTIDE SEQUENCE</scope>
    <source>
        <strain evidence="8">AVDCRST_MAG74</strain>
    </source>
</reference>
<feature type="domain" description="Multidrug resistance protein MdtA-like C-terminal permuted SH3" evidence="7">
    <location>
        <begin position="371"/>
        <end position="429"/>
    </location>
</feature>
<evidence type="ECO:0000256" key="3">
    <source>
        <dbReference type="ARBA" id="ARBA00022448"/>
    </source>
</evidence>
<evidence type="ECO:0000313" key="8">
    <source>
        <dbReference type="EMBL" id="CAA9427427.1"/>
    </source>
</evidence>
<dbReference type="Pfam" id="PF25967">
    <property type="entry name" value="RND-MFP_C"/>
    <property type="match status" value="1"/>
</dbReference>
<feature type="domain" description="Multidrug resistance protein MdtA-like barrel-sandwich hybrid" evidence="5">
    <location>
        <begin position="79"/>
        <end position="282"/>
    </location>
</feature>
<dbReference type="AlphaFoldDB" id="A0A6J4PW08"/>
<sequence>MRAFNLSGRGIVLKTLIGIFIAWSFLACSKTESASERRENSNANQANENAPVTITVDKSVGREIPAFVQATGSLIADETSDIAPKAAGKVVNVSANVGQFVRQGSVIARIDDKDAQLRLAEAQAGVTQAIAGVRQAEARLGLSPNGTFNATAIPEVRAANASYEQTVAELRQAEANEKRYRELVETGDVSLVVYEQYRTQRDTARARLNAAKQALEAASNAARQNNQAIKSAQAAVEASRTQVGTAEQAVADTIIRAPFSGFISNRPVAVGEYVTSATPVATLLRVNPIKLQIQVAEADVPFISIGRGISIEVDAYKDRKFSGTVTAVNPAIDPTSRAAVVEAAIENGDNALRSGMFATVRINREGGSSGVFVPKTAVFNDESTQSYRVFVIQENVAKLRVVQLGTEENEFVQIINGVNPDEIVATSNLAQLYEGAKVAF</sequence>
<dbReference type="InterPro" id="IPR058625">
    <property type="entry name" value="MdtA-like_BSH"/>
</dbReference>
<name>A0A6J4PW08_9BACT</name>
<dbReference type="Gene3D" id="2.40.50.100">
    <property type="match status" value="2"/>
</dbReference>